<comment type="caution">
    <text evidence="9">The sequence shown here is derived from an EMBL/GenBank/DDBJ whole genome shotgun (WGS) entry which is preliminary data.</text>
</comment>
<sequence length="476" mass="52304">MAKVLKEEVFRTLPAVQVNEEEITKELLKELQEFHKKIVVLDDDPTGTQTVHDISVYTEWTEDALTQGFDEANSEFYVLTNSRAFSRQHTTEVHQTIAQRVSAVAKKTGKDFIVISRSDSTLRGHYPLETQVLKDTLEANGAPVIDGEVLMPFFKEGGRFTIGNVHYVQEGEYLVPANETEFAQDSTFGYTAATMPEYIEEKTGGAYKADSVTCIALEDLRAGNIDKVAAQLEAVHDFNKVIVNCTDYIDVKVFALALLKAMKAGRHFMFRSAAALTKVLGGVSDKPLLTKEELVVAGNTNGGLIVIGSHVKKTTQQLEKLKELDNIDFIEFNHLMVLESDEKLEAEIQRVIDKTEDNLKKGITTAVMTGRKLLKMDTKEESLRVSVKISDALVSIVTRLSVQPKFIIAKGGITSSDVATKGLSIKKALVLGQVAPGIPAWKAGQESKFPGMSYVVFPGNVGAVTTLRDVVAMMNA</sequence>
<dbReference type="EMBL" id="JABAFG010000008">
    <property type="protein sequence ID" value="NME28254.1"/>
    <property type="molecule type" value="Genomic_DNA"/>
</dbReference>
<protein>
    <submittedName>
        <fullName evidence="9">Hydroxyacid dehydrogenase</fullName>
    </submittedName>
</protein>
<dbReference type="InterPro" id="IPR037051">
    <property type="entry name" value="4-carb_acid_sugar_kinase_N_sf"/>
</dbReference>
<keyword evidence="4" id="KW-0418">Kinase</keyword>
<dbReference type="Pfam" id="PF07005">
    <property type="entry name" value="SBD_N"/>
    <property type="match status" value="1"/>
</dbReference>
<accession>A0A848BVI3</accession>
<evidence type="ECO:0000313" key="9">
    <source>
        <dbReference type="EMBL" id="NME28254.1"/>
    </source>
</evidence>
<gene>
    <name evidence="9" type="ORF">HF872_06410</name>
</gene>
<evidence type="ECO:0000256" key="6">
    <source>
        <dbReference type="ARBA" id="ARBA00023277"/>
    </source>
</evidence>
<keyword evidence="5" id="KW-0067">ATP-binding</keyword>
<reference evidence="9 10" key="1">
    <citation type="submission" date="2020-04" db="EMBL/GenBank/DDBJ databases">
        <authorList>
            <person name="Hitch T.C.A."/>
            <person name="Wylensek D."/>
            <person name="Clavel T."/>
        </authorList>
    </citation>
    <scope>NUCLEOTIDE SEQUENCE [LARGE SCALE GENOMIC DNA]</scope>
    <source>
        <strain evidence="9 10">Oil-RF-744-FAT-WT-6-1</strain>
    </source>
</reference>
<dbReference type="InterPro" id="IPR042213">
    <property type="entry name" value="NBD_C_sf"/>
</dbReference>
<dbReference type="InterPro" id="IPR031475">
    <property type="entry name" value="NBD_C"/>
</dbReference>
<proteinExistence type="inferred from homology"/>
<keyword evidence="6" id="KW-0119">Carbohydrate metabolism</keyword>
<dbReference type="GO" id="GO:0005524">
    <property type="term" value="F:ATP binding"/>
    <property type="evidence" value="ECO:0007669"/>
    <property type="project" value="UniProtKB-KW"/>
</dbReference>
<evidence type="ECO:0000313" key="10">
    <source>
        <dbReference type="Proteomes" id="UP000591071"/>
    </source>
</evidence>
<organism evidence="9 10">
    <name type="scientific">Megasphaera hexanoica</name>
    <dbReference type="NCBI Taxonomy" id="1675036"/>
    <lineage>
        <taxon>Bacteria</taxon>
        <taxon>Bacillati</taxon>
        <taxon>Bacillota</taxon>
        <taxon>Negativicutes</taxon>
        <taxon>Veillonellales</taxon>
        <taxon>Veillonellaceae</taxon>
        <taxon>Megasphaera</taxon>
    </lineage>
</organism>
<evidence type="ECO:0000259" key="8">
    <source>
        <dbReference type="Pfam" id="PF17042"/>
    </source>
</evidence>
<dbReference type="Pfam" id="PF17042">
    <property type="entry name" value="NBD_C"/>
    <property type="match status" value="1"/>
</dbReference>
<evidence type="ECO:0000256" key="2">
    <source>
        <dbReference type="ARBA" id="ARBA00022679"/>
    </source>
</evidence>
<dbReference type="Gene3D" id="3.40.980.20">
    <property type="entry name" value="Four-carbon acid sugar kinase, nucleotide binding domain"/>
    <property type="match status" value="1"/>
</dbReference>
<name>A0A848BVI3_9FIRM</name>
<evidence type="ECO:0000256" key="3">
    <source>
        <dbReference type="ARBA" id="ARBA00022741"/>
    </source>
</evidence>
<dbReference type="SUPFAM" id="SSF142764">
    <property type="entry name" value="YgbK-like"/>
    <property type="match status" value="1"/>
</dbReference>
<feature type="domain" description="Four-carbon acid sugar kinase N-terminal" evidence="7">
    <location>
        <begin position="38"/>
        <end position="279"/>
    </location>
</feature>
<keyword evidence="2" id="KW-0808">Transferase</keyword>
<evidence type="ECO:0000259" key="7">
    <source>
        <dbReference type="Pfam" id="PF07005"/>
    </source>
</evidence>
<dbReference type="InterPro" id="IPR010737">
    <property type="entry name" value="4-carb_acid_sugar_kinase_N"/>
</dbReference>
<dbReference type="GO" id="GO:0016301">
    <property type="term" value="F:kinase activity"/>
    <property type="evidence" value="ECO:0007669"/>
    <property type="project" value="UniProtKB-KW"/>
</dbReference>
<evidence type="ECO:0000256" key="4">
    <source>
        <dbReference type="ARBA" id="ARBA00022777"/>
    </source>
</evidence>
<feature type="domain" description="Four-carbon acid sugar kinase nucleotide binding" evidence="8">
    <location>
        <begin position="304"/>
        <end position="467"/>
    </location>
</feature>
<evidence type="ECO:0000256" key="1">
    <source>
        <dbReference type="ARBA" id="ARBA00005715"/>
    </source>
</evidence>
<comment type="similarity">
    <text evidence="1">Belongs to the four-carbon acid sugar kinase family.</text>
</comment>
<evidence type="ECO:0000256" key="5">
    <source>
        <dbReference type="ARBA" id="ARBA00022840"/>
    </source>
</evidence>
<dbReference type="Gene3D" id="3.40.50.10840">
    <property type="entry name" value="Putative sugar-binding, N-terminal domain"/>
    <property type="match status" value="1"/>
</dbReference>
<dbReference type="AlphaFoldDB" id="A0A848BVI3"/>
<keyword evidence="3" id="KW-0547">Nucleotide-binding</keyword>
<dbReference type="Proteomes" id="UP000591071">
    <property type="component" value="Unassembled WGS sequence"/>
</dbReference>
<dbReference type="RefSeq" id="WP_170087529.1">
    <property type="nucleotide sequence ID" value="NZ_JABAFG010000008.1"/>
</dbReference>